<dbReference type="Gene3D" id="3.30.70.330">
    <property type="match status" value="2"/>
</dbReference>
<dbReference type="GO" id="GO:0005685">
    <property type="term" value="C:U1 snRNP"/>
    <property type="evidence" value="ECO:0007669"/>
    <property type="project" value="TreeGrafter"/>
</dbReference>
<evidence type="ECO:0000256" key="7">
    <source>
        <dbReference type="ARBA" id="ARBA00023242"/>
    </source>
</evidence>
<comment type="caution">
    <text evidence="14">The sequence shown here is derived from an EMBL/GenBank/DDBJ whole genome shotgun (WGS) entry which is preliminary data.</text>
</comment>
<dbReference type="GO" id="GO:0071004">
    <property type="term" value="C:U2-type prespliceosome"/>
    <property type="evidence" value="ECO:0007669"/>
    <property type="project" value="TreeGrafter"/>
</dbReference>
<feature type="compositionally biased region" description="Polar residues" evidence="12">
    <location>
        <begin position="122"/>
        <end position="132"/>
    </location>
</feature>
<dbReference type="Pfam" id="PF00076">
    <property type="entry name" value="RRM_1"/>
    <property type="match status" value="2"/>
</dbReference>
<evidence type="ECO:0000313" key="15">
    <source>
        <dbReference type="Proteomes" id="UP000655588"/>
    </source>
</evidence>
<evidence type="ECO:0000313" key="14">
    <source>
        <dbReference type="EMBL" id="KAF3423096.1"/>
    </source>
</evidence>
<evidence type="ECO:0000256" key="4">
    <source>
        <dbReference type="ARBA" id="ARBA00022737"/>
    </source>
</evidence>
<evidence type="ECO:0000256" key="10">
    <source>
        <dbReference type="ARBA" id="ARBA00080852"/>
    </source>
</evidence>
<feature type="compositionally biased region" description="Low complexity" evidence="12">
    <location>
        <begin position="1272"/>
        <end position="1297"/>
    </location>
</feature>
<feature type="domain" description="RRM" evidence="13">
    <location>
        <begin position="141"/>
        <end position="213"/>
    </location>
</feature>
<dbReference type="Proteomes" id="UP000655588">
    <property type="component" value="Unassembled WGS sequence"/>
</dbReference>
<feature type="compositionally biased region" description="Acidic residues" evidence="12">
    <location>
        <begin position="613"/>
        <end position="625"/>
    </location>
</feature>
<evidence type="ECO:0000256" key="1">
    <source>
        <dbReference type="ARBA" id="ARBA00003777"/>
    </source>
</evidence>
<feature type="region of interest" description="Disordered" evidence="12">
    <location>
        <begin position="1236"/>
        <end position="1334"/>
    </location>
</feature>
<feature type="compositionally biased region" description="Low complexity" evidence="12">
    <location>
        <begin position="912"/>
        <end position="921"/>
    </location>
</feature>
<feature type="region of interest" description="Disordered" evidence="12">
    <location>
        <begin position="102"/>
        <end position="132"/>
    </location>
</feature>
<sequence>MNKRSFLNKEMKVNWATSPGNQPKLDTSNHHHIFVGDLSPEIETQTLKEAFAPFGEISNCRIVRDPQTMKSKGYAFVSFVKKSEAEAAIAAMNGQWLGSRSIRTNWSTRKPPPPRSERPRHSNNSKPNYEEVYNQSSPTNCTVYCGGFTNGITDDLITKTFSPFGTIQDIRVFKDKGYAFIKFTTKEAATHAIESTHNTEINGSIVKCFWGKENGDPNSVGPNANHQAQQVTAGAGQYAYGYGQQMSYWYPQGYPQMQGQFLQPAQYYGQYYGQQAQYMNSMRMPAPGAVLRFTFQRLYRSKMSSASGDESEISLNEPVRRTRSSRTRKTTIVAKKSPVKKLLARATRSPKKVQEIEEVEEEEPVLQEEVVMESIPENGVQRFGDIIIEQHSEDDAPMLHLELEDSDDTTIHEINMNQSVQIGVQETVPDLETSASQIDHSNTVSDCMIIEESSMDKVDMLNEREQMDMEGQDISNDETNQRVLIDFQEVMNDDGETITQVTEILETEEIESETVINEGTGIEVMEVDCQQETEIIENITEKIVPGYDMTGMTEMTETTEGDMELPENAIKKTEPDTEAVSEDELPTEATAKEPETEAVSDEELPAAAPADLGETESVSEDELPLDSEKKKKSGTKVMSKILEKKNKTEGINKCKFIFTDKRKLNAEGEYDPSSPTSENNDETPAKKVALSTEVDPGDSKQETKPASPKKKTLPELEKYWKAVNEDPSDFTGWTYLLQYVDQENDAEAAREAYTKFLERYPYCYGYWRKFADYEKKKGNPENVQRVFDQGLKAISLSVDLWLHYINHCKTVYEKDEEKLREQYERAIQACGLEFRSDRLWESYIKWELEGKRLSRVTALYDRLLCTPTLGYISHFDAFQEFVSSNLPNRILNVDDFLALRAEVKALLKSDDSTSTSAADDAPPGEEPPPHELPPTDEETRAIREKIISSRRKMHKANINAVAARWSYEEGIKRPYFHVKPLERCQLKNWKEYLDFEIEQKDQNRIIILFERCLIACALYDEFWMRFVRYLESLKGDNVEKIRDVYTRACMVHHPKKPNLHLQWATFEEGQGNFEKAANILENIDNVIPNMLQVAYRRINLERRRADLDKACTLYENYISNSKNRTIANNIVVKYARFLCKVKNDVDKAIKVLLKATEKDKDNPRLYLQLIDLGMQRTPVDTQEIVGYMDMFIEREHADLEQRVLFAQRKVEFLEDFSPDIRQVLKAHEQFQKCIKQAKERKKTKSDDTKTDTSPPKKVKTGDQSNVPPPPSVSSQSSYQYSSGPSGPYQSQQQFQSGQYGGQGGYQQGYQQYPPPSDPNYANYQNWQYGQGGPQAYGPYNQWGSYNYY</sequence>
<dbReference type="EMBL" id="WNWW01000588">
    <property type="protein sequence ID" value="KAF3423096.1"/>
    <property type="molecule type" value="Genomic_DNA"/>
</dbReference>
<dbReference type="CDD" id="cd12354">
    <property type="entry name" value="RRM3_TIA1_like"/>
    <property type="match status" value="1"/>
</dbReference>
<keyword evidence="7" id="KW-0539">Nucleus</keyword>
<evidence type="ECO:0000256" key="8">
    <source>
        <dbReference type="ARBA" id="ARBA00038019"/>
    </source>
</evidence>
<protein>
    <recommendedName>
        <fullName evidence="9">Pre-mRNA-processing factor 39</fullName>
    </recommendedName>
    <alternativeName>
        <fullName evidence="10">PRP39 homolog</fullName>
    </alternativeName>
</protein>
<dbReference type="FunFam" id="1.25.40.10:FF:000063">
    <property type="entry name" value="Pre-mRNA processing factor 39"/>
    <property type="match status" value="1"/>
</dbReference>
<evidence type="ECO:0000256" key="9">
    <source>
        <dbReference type="ARBA" id="ARBA00067962"/>
    </source>
</evidence>
<evidence type="ECO:0000256" key="2">
    <source>
        <dbReference type="ARBA" id="ARBA00004123"/>
    </source>
</evidence>
<feature type="domain" description="RRM" evidence="13">
    <location>
        <begin position="31"/>
        <end position="109"/>
    </location>
</feature>
<feature type="region of interest" description="Disordered" evidence="12">
    <location>
        <begin position="309"/>
        <end position="329"/>
    </location>
</feature>
<dbReference type="InterPro" id="IPR000504">
    <property type="entry name" value="RRM_dom"/>
</dbReference>
<dbReference type="Pfam" id="PF23240">
    <property type="entry name" value="HAT_PRP39_N"/>
    <property type="match status" value="1"/>
</dbReference>
<dbReference type="SMART" id="SM00386">
    <property type="entry name" value="HAT"/>
    <property type="match status" value="7"/>
</dbReference>
<evidence type="ECO:0000259" key="13">
    <source>
        <dbReference type="PROSITE" id="PS50102"/>
    </source>
</evidence>
<gene>
    <name evidence="14" type="ORF">E2986_11299</name>
</gene>
<dbReference type="CDD" id="cd12353">
    <property type="entry name" value="RRM2_TIA1_like"/>
    <property type="match status" value="1"/>
</dbReference>
<dbReference type="InterPro" id="IPR003107">
    <property type="entry name" value="HAT"/>
</dbReference>
<reference evidence="14" key="1">
    <citation type="submission" date="2019-11" db="EMBL/GenBank/DDBJ databases">
        <title>The nuclear and mitochondrial genomes of Frieseomelitta varia - a highly eusocial stingless bee (Meliponini) with a permanently sterile worker caste.</title>
        <authorList>
            <person name="Freitas F.C.P."/>
            <person name="Lourenco A.P."/>
            <person name="Nunes F.M.F."/>
            <person name="Paschoal A.R."/>
            <person name="Abreu F.C.P."/>
            <person name="Barbin F.O."/>
            <person name="Bataglia L."/>
            <person name="Cardoso-Junior C.A.M."/>
            <person name="Cervoni M.S."/>
            <person name="Silva S.R."/>
            <person name="Dalarmi F."/>
            <person name="Del Lama M.A."/>
            <person name="Depintor T.S."/>
            <person name="Ferreira K.M."/>
            <person name="Goria P.S."/>
            <person name="Jaskot M.C."/>
            <person name="Lago D.C."/>
            <person name="Luna-Lucena D."/>
            <person name="Moda L.M."/>
            <person name="Nascimento L."/>
            <person name="Pedrino M."/>
            <person name="Rabico F.O."/>
            <person name="Sanches F.C."/>
            <person name="Santos D.E."/>
            <person name="Santos C.G."/>
            <person name="Vieira J."/>
            <person name="Lopes T.F."/>
            <person name="Barchuk A.R."/>
            <person name="Hartfelder K."/>
            <person name="Simoes Z.L.P."/>
            <person name="Bitondi M.M.G."/>
            <person name="Pinheiro D.G."/>
        </authorList>
    </citation>
    <scope>NUCLEOTIDE SEQUENCE</scope>
    <source>
        <strain evidence="14">USP_RPSP 00005682</strain>
        <tissue evidence="14">Whole individual</tissue>
    </source>
</reference>
<dbReference type="InterPro" id="IPR011990">
    <property type="entry name" value="TPR-like_helical_dom_sf"/>
</dbReference>
<dbReference type="FunFam" id="3.30.70.330:FF:000419">
    <property type="entry name" value="CLUMA_CG006354, isoform A"/>
    <property type="match status" value="1"/>
</dbReference>
<organism evidence="14 15">
    <name type="scientific">Frieseomelitta varia</name>
    <dbReference type="NCBI Taxonomy" id="561572"/>
    <lineage>
        <taxon>Eukaryota</taxon>
        <taxon>Metazoa</taxon>
        <taxon>Ecdysozoa</taxon>
        <taxon>Arthropoda</taxon>
        <taxon>Hexapoda</taxon>
        <taxon>Insecta</taxon>
        <taxon>Pterygota</taxon>
        <taxon>Neoptera</taxon>
        <taxon>Endopterygota</taxon>
        <taxon>Hymenoptera</taxon>
        <taxon>Apocrita</taxon>
        <taxon>Aculeata</taxon>
        <taxon>Apoidea</taxon>
        <taxon>Anthophila</taxon>
        <taxon>Apidae</taxon>
        <taxon>Frieseomelitta</taxon>
    </lineage>
</organism>
<evidence type="ECO:0000256" key="11">
    <source>
        <dbReference type="PROSITE-ProRule" id="PRU00176"/>
    </source>
</evidence>
<keyword evidence="15" id="KW-1185">Reference proteome</keyword>
<evidence type="ECO:0000256" key="6">
    <source>
        <dbReference type="ARBA" id="ARBA00023187"/>
    </source>
</evidence>
<dbReference type="InterPro" id="IPR059164">
    <property type="entry name" value="HAT_PRP39_C"/>
</dbReference>
<dbReference type="PANTHER" id="PTHR17204">
    <property type="entry name" value="PRE-MRNA PROCESSING PROTEIN PRP39-RELATED"/>
    <property type="match status" value="1"/>
</dbReference>
<keyword evidence="3" id="KW-0507">mRNA processing</keyword>
<dbReference type="GO" id="GO:0000395">
    <property type="term" value="P:mRNA 5'-splice site recognition"/>
    <property type="evidence" value="ECO:0007669"/>
    <property type="project" value="TreeGrafter"/>
</dbReference>
<feature type="compositionally biased region" description="Acidic residues" evidence="12">
    <location>
        <begin position="576"/>
        <end position="586"/>
    </location>
</feature>
<dbReference type="InterPro" id="IPR035979">
    <property type="entry name" value="RBD_domain_sf"/>
</dbReference>
<dbReference type="SUPFAM" id="SSF48452">
    <property type="entry name" value="TPR-like"/>
    <property type="match status" value="1"/>
</dbReference>
<feature type="region of interest" description="Disordered" evidence="12">
    <location>
        <begin position="666"/>
        <end position="711"/>
    </location>
</feature>
<feature type="region of interest" description="Disordered" evidence="12">
    <location>
        <begin position="910"/>
        <end position="939"/>
    </location>
</feature>
<keyword evidence="6" id="KW-0508">mRNA splicing</keyword>
<comment type="subcellular location">
    <subcellularLocation>
        <location evidence="2">Nucleus</location>
    </subcellularLocation>
</comment>
<dbReference type="InterPro" id="IPR012677">
    <property type="entry name" value="Nucleotide-bd_a/b_plait_sf"/>
</dbReference>
<dbReference type="Gene3D" id="1.25.40.10">
    <property type="entry name" value="Tetratricopeptide repeat domain"/>
    <property type="match status" value="2"/>
</dbReference>
<dbReference type="GO" id="GO:0030627">
    <property type="term" value="F:pre-mRNA 5'-splice site binding"/>
    <property type="evidence" value="ECO:0007669"/>
    <property type="project" value="TreeGrafter"/>
</dbReference>
<keyword evidence="4" id="KW-0677">Repeat</keyword>
<comment type="function">
    <text evidence="1">Involved in pre-mRNA splicing.</text>
</comment>
<dbReference type="PANTHER" id="PTHR17204:SF5">
    <property type="entry name" value="PRE-MRNA-PROCESSING FACTOR 39"/>
    <property type="match status" value="1"/>
</dbReference>
<accession>A0A833RW24</accession>
<feature type="region of interest" description="Disordered" evidence="12">
    <location>
        <begin position="559"/>
        <end position="636"/>
    </location>
</feature>
<evidence type="ECO:0000256" key="3">
    <source>
        <dbReference type="ARBA" id="ARBA00022664"/>
    </source>
</evidence>
<comment type="similarity">
    <text evidence="8">Belongs to the PRP39 family.</text>
</comment>
<dbReference type="SUPFAM" id="SSF81995">
    <property type="entry name" value="beta-sandwich domain of Sec23/24"/>
    <property type="match status" value="1"/>
</dbReference>
<dbReference type="Pfam" id="PF23241">
    <property type="entry name" value="HAT_PRP39_C"/>
    <property type="match status" value="1"/>
</dbReference>
<dbReference type="SMART" id="SM00360">
    <property type="entry name" value="RRM"/>
    <property type="match status" value="2"/>
</dbReference>
<evidence type="ECO:0000256" key="12">
    <source>
        <dbReference type="SAM" id="MobiDB-lite"/>
    </source>
</evidence>
<evidence type="ECO:0000256" key="5">
    <source>
        <dbReference type="ARBA" id="ARBA00022884"/>
    </source>
</evidence>
<proteinExistence type="inferred from homology"/>
<dbReference type="GO" id="GO:0000243">
    <property type="term" value="C:commitment complex"/>
    <property type="evidence" value="ECO:0007669"/>
    <property type="project" value="TreeGrafter"/>
</dbReference>
<dbReference type="PROSITE" id="PS50102">
    <property type="entry name" value="RRM"/>
    <property type="match status" value="2"/>
</dbReference>
<dbReference type="SUPFAM" id="SSF54928">
    <property type="entry name" value="RNA-binding domain, RBD"/>
    <property type="match status" value="2"/>
</dbReference>
<keyword evidence="5 11" id="KW-0694">RNA-binding</keyword>
<dbReference type="FunFam" id="3.30.70.330:FF:000317">
    <property type="entry name" value="Rox8, isoform B"/>
    <property type="match status" value="1"/>
</dbReference>
<dbReference type="FunFam" id="1.25.40.10:FF:000091">
    <property type="entry name" value="Pre-mRNA-processing factor 39"/>
    <property type="match status" value="1"/>
</dbReference>
<name>A0A833RW24_9HYME</name>